<gene>
    <name evidence="1" type="ORF">YBN1229_v1_3064</name>
</gene>
<proteinExistence type="predicted"/>
<keyword evidence="2" id="KW-1185">Reference proteome</keyword>
<reference evidence="2" key="1">
    <citation type="submission" date="2015-02" db="EMBL/GenBank/DDBJ databases">
        <authorList>
            <person name="Chooi Y.-H."/>
        </authorList>
    </citation>
    <scope>NUCLEOTIDE SEQUENCE [LARGE SCALE GENOMIC DNA]</scope>
    <source>
        <strain evidence="2">strain Y</strain>
    </source>
</reference>
<dbReference type="InterPro" id="IPR042245">
    <property type="entry name" value="Tgt2/MlaC_sf"/>
</dbReference>
<dbReference type="KEGG" id="fil:BN1229_v1_2851"/>
<dbReference type="InterPro" id="IPR008869">
    <property type="entry name" value="MlaC/ttg2D"/>
</dbReference>
<dbReference type="Gene3D" id="3.10.450.710">
    <property type="entry name" value="Tgt2/MlaC"/>
    <property type="match status" value="1"/>
</dbReference>
<accession>A0A0D6JI74</accession>
<dbReference type="OrthoDB" id="7932105at2"/>
<sequence length="200" mass="22202">MTIARLRSGHGFLRTRFGVLVLASIAMVSFGMGAARAEQPVQYMQRVANELVTAARQGTSDAFMQVMERHADLPSIGLYSLGSYAKALPSSERTSYYSGMMSFISRYAASQAPQYPVVKAVAIGQTEETRSGVYVDSVVTMRDGTSYEVRWWLIRRGSSFKVGDAEVMGFWAREQLKRLFETYISENGGNPKTLVLALNR</sequence>
<name>A0A0D6JI74_9HYPH</name>
<dbReference type="RefSeq" id="WP_046478624.1">
    <property type="nucleotide sequence ID" value="NZ_LN829118.1"/>
</dbReference>
<evidence type="ECO:0000313" key="2">
    <source>
        <dbReference type="Proteomes" id="UP000033187"/>
    </source>
</evidence>
<dbReference type="Pfam" id="PF05494">
    <property type="entry name" value="MlaC"/>
    <property type="match status" value="1"/>
</dbReference>
<dbReference type="EMBL" id="LN829119">
    <property type="protein sequence ID" value="CPR21473.1"/>
    <property type="molecule type" value="Genomic_DNA"/>
</dbReference>
<organism evidence="1 2">
    <name type="scientific">Candidatus Filomicrobium marinum</name>
    <dbReference type="NCBI Taxonomy" id="1608628"/>
    <lineage>
        <taxon>Bacteria</taxon>
        <taxon>Pseudomonadati</taxon>
        <taxon>Pseudomonadota</taxon>
        <taxon>Alphaproteobacteria</taxon>
        <taxon>Hyphomicrobiales</taxon>
        <taxon>Hyphomicrobiaceae</taxon>
        <taxon>Filomicrobium</taxon>
    </lineage>
</organism>
<dbReference type="AlphaFoldDB" id="A0A0D6JI74"/>
<protein>
    <submittedName>
        <fullName evidence="1">Toluene tolerance protein</fullName>
    </submittedName>
</protein>
<dbReference type="Proteomes" id="UP000033187">
    <property type="component" value="Chromosome 1"/>
</dbReference>
<evidence type="ECO:0000313" key="1">
    <source>
        <dbReference type="EMBL" id="CPR21473.1"/>
    </source>
</evidence>
<dbReference type="KEGG" id="fiy:BN1229_v1_3064"/>